<dbReference type="AlphaFoldDB" id="A0A8C4V3R4"/>
<dbReference type="InterPro" id="IPR006076">
    <property type="entry name" value="FAD-dep_OxRdtase"/>
</dbReference>
<keyword evidence="1" id="KW-1133">Transmembrane helix</keyword>
<dbReference type="SUPFAM" id="SSF51905">
    <property type="entry name" value="FAD/NAD(P)-binding domain"/>
    <property type="match status" value="1"/>
</dbReference>
<evidence type="ECO:0000256" key="1">
    <source>
        <dbReference type="SAM" id="Phobius"/>
    </source>
</evidence>
<dbReference type="InterPro" id="IPR036188">
    <property type="entry name" value="FAD/NAD-bd_sf"/>
</dbReference>
<organism evidence="3 4">
    <name type="scientific">Falco tinnunculus</name>
    <name type="common">Common kestrel</name>
    <dbReference type="NCBI Taxonomy" id="100819"/>
    <lineage>
        <taxon>Eukaryota</taxon>
        <taxon>Metazoa</taxon>
        <taxon>Chordata</taxon>
        <taxon>Craniata</taxon>
        <taxon>Vertebrata</taxon>
        <taxon>Euteleostomi</taxon>
        <taxon>Archelosauria</taxon>
        <taxon>Archosauria</taxon>
        <taxon>Dinosauria</taxon>
        <taxon>Saurischia</taxon>
        <taxon>Theropoda</taxon>
        <taxon>Coelurosauria</taxon>
        <taxon>Aves</taxon>
        <taxon>Neognathae</taxon>
        <taxon>Neoaves</taxon>
        <taxon>Telluraves</taxon>
        <taxon>Australaves</taxon>
        <taxon>Falconiformes</taxon>
        <taxon>Falconidae</taxon>
        <taxon>Falco</taxon>
    </lineage>
</organism>
<accession>A0A8C4V3R4</accession>
<dbReference type="OMA" id="RKAPWVR"/>
<reference evidence="3" key="1">
    <citation type="submission" date="2025-08" db="UniProtKB">
        <authorList>
            <consortium name="Ensembl"/>
        </authorList>
    </citation>
    <scope>IDENTIFICATION</scope>
</reference>
<feature type="transmembrane region" description="Helical" evidence="1">
    <location>
        <begin position="292"/>
        <end position="317"/>
    </location>
</feature>
<evidence type="ECO:0000259" key="2">
    <source>
        <dbReference type="Pfam" id="PF01266"/>
    </source>
</evidence>
<protein>
    <submittedName>
        <fullName evidence="3">Dimethylglycine dehydrogenase</fullName>
    </submittedName>
</protein>
<keyword evidence="1" id="KW-0812">Transmembrane</keyword>
<dbReference type="PANTHER" id="PTHR13847:SF187">
    <property type="entry name" value="DIMETHYLGLYCINE DEHYDROGENASE, MITOCHONDRIAL"/>
    <property type="match status" value="1"/>
</dbReference>
<keyword evidence="1" id="KW-0472">Membrane</keyword>
<feature type="domain" description="FAD dependent oxidoreductase" evidence="2">
    <location>
        <begin position="32"/>
        <end position="286"/>
    </location>
</feature>
<dbReference type="GO" id="GO:0005759">
    <property type="term" value="C:mitochondrial matrix"/>
    <property type="evidence" value="ECO:0007669"/>
    <property type="project" value="TreeGrafter"/>
</dbReference>
<dbReference type="Proteomes" id="UP000694562">
    <property type="component" value="Unplaced"/>
</dbReference>
<dbReference type="GO" id="GO:0047865">
    <property type="term" value="F:dimethylglycine dehydrogenase activity"/>
    <property type="evidence" value="ECO:0007669"/>
    <property type="project" value="TreeGrafter"/>
</dbReference>
<dbReference type="OrthoDB" id="498204at2759"/>
<dbReference type="PANTHER" id="PTHR13847">
    <property type="entry name" value="SARCOSINE DEHYDROGENASE-RELATED"/>
    <property type="match status" value="1"/>
</dbReference>
<reference evidence="3" key="2">
    <citation type="submission" date="2025-09" db="UniProtKB">
        <authorList>
            <consortium name="Ensembl"/>
        </authorList>
    </citation>
    <scope>IDENTIFICATION</scope>
</reference>
<evidence type="ECO:0000313" key="4">
    <source>
        <dbReference type="Proteomes" id="UP000694562"/>
    </source>
</evidence>
<dbReference type="Pfam" id="PF01266">
    <property type="entry name" value="DAO"/>
    <property type="match status" value="1"/>
</dbReference>
<dbReference type="Gene3D" id="3.30.9.10">
    <property type="entry name" value="D-Amino Acid Oxidase, subunit A, domain 2"/>
    <property type="match status" value="2"/>
</dbReference>
<proteinExistence type="predicted"/>
<sequence length="319" mass="35485">YHLAKAGLKDVVLLEKTELTAGSTWHAVRHAVGFHQPGSIRIASTPTRVDEFKYQMTRAGWHPTEQYLITPEKVQELFPLLNMDMVLAGLYNPGDGHIDPYSLTMALAAGARKYGAQLNYPVQVTNLNSRSDGTWEVETPLGIIQAKRIVNTAGFWARDIGKMIGLQHPLIPVHHQYVVTSTIPEVKALKTELPVIRDLEGSYYLRQERDGLLFGPYESEEKMKLQDSWVANGHIEAAMEMVPILKKADIVNTIAGPITYSPDILPMVGPHQGVRNYWVAIGFGNGCVTDTVLLPIMIFSLNVMYILCTLVALKLVVKL</sequence>
<dbReference type="SUPFAM" id="SSF54373">
    <property type="entry name" value="FAD-linked reductases, C-terminal domain"/>
    <property type="match status" value="1"/>
</dbReference>
<name>A0A8C4V3R4_FALTI</name>
<dbReference type="Ensembl" id="ENSFTIT00000022324.1">
    <property type="protein sequence ID" value="ENSFTIP00000021426.1"/>
    <property type="gene ID" value="ENSFTIG00000013921.1"/>
</dbReference>
<keyword evidence="4" id="KW-1185">Reference proteome</keyword>
<evidence type="ECO:0000313" key="3">
    <source>
        <dbReference type="Ensembl" id="ENSFTIP00000021426.1"/>
    </source>
</evidence>